<evidence type="ECO:0000256" key="1">
    <source>
        <dbReference type="SAM" id="Phobius"/>
    </source>
</evidence>
<dbReference type="GO" id="GO:0006629">
    <property type="term" value="P:lipid metabolic process"/>
    <property type="evidence" value="ECO:0007669"/>
    <property type="project" value="InterPro"/>
</dbReference>
<protein>
    <submittedName>
        <fullName evidence="3">Phosphatidylglycerophosphatase A</fullName>
        <ecNumber evidence="3">3.1.3.27</ecNumber>
    </submittedName>
</protein>
<feature type="domain" description="YutG/PgpA" evidence="2">
    <location>
        <begin position="10"/>
        <end position="153"/>
    </location>
</feature>
<name>A0A3B1DFF5_9ZZZZ</name>
<dbReference type="InterPro" id="IPR007686">
    <property type="entry name" value="YutG/PgpA"/>
</dbReference>
<sequence length="164" mass="17854">MSFSNRINLFLATGFGIGFAPQMPGTFGSVWGIVLVGLAYGLQIPSSVAIGINLVLLVVGIPICSRGEKILKQPDPGAVVWDELAAVPILFWIFYLFPTTTSPYWIALLGFGWFRLFDILKPFPIKWFERLGGGTGIMADDIIAALYATAAFYLSCWSLGLISV</sequence>
<dbReference type="CDD" id="cd06971">
    <property type="entry name" value="PgpA"/>
    <property type="match status" value="1"/>
</dbReference>
<evidence type="ECO:0000259" key="2">
    <source>
        <dbReference type="Pfam" id="PF04608"/>
    </source>
</evidence>
<gene>
    <name evidence="3" type="ORF">MNBD_PLANCTO02-7</name>
</gene>
<feature type="transmembrane region" description="Helical" evidence="1">
    <location>
        <begin position="77"/>
        <end position="97"/>
    </location>
</feature>
<reference evidence="3" key="1">
    <citation type="submission" date="2018-06" db="EMBL/GenBank/DDBJ databases">
        <authorList>
            <person name="Zhirakovskaya E."/>
        </authorList>
    </citation>
    <scope>NUCLEOTIDE SEQUENCE</scope>
</reference>
<dbReference type="PIRSF" id="PIRSF006162">
    <property type="entry name" value="PgpA"/>
    <property type="match status" value="1"/>
</dbReference>
<keyword evidence="3" id="KW-0378">Hydrolase</keyword>
<evidence type="ECO:0000313" key="3">
    <source>
        <dbReference type="EMBL" id="VAX37591.1"/>
    </source>
</evidence>
<dbReference type="SUPFAM" id="SSF101307">
    <property type="entry name" value="YutG-like"/>
    <property type="match status" value="1"/>
</dbReference>
<dbReference type="EC" id="3.1.3.27" evidence="3"/>
<dbReference type="Pfam" id="PF04608">
    <property type="entry name" value="PgpA"/>
    <property type="match status" value="1"/>
</dbReference>
<keyword evidence="1" id="KW-0472">Membrane</keyword>
<dbReference type="InterPro" id="IPR026037">
    <property type="entry name" value="PgpA"/>
</dbReference>
<keyword evidence="1" id="KW-0812">Transmembrane</keyword>
<dbReference type="InterPro" id="IPR036681">
    <property type="entry name" value="PgpA-like_sf"/>
</dbReference>
<organism evidence="3">
    <name type="scientific">hydrothermal vent metagenome</name>
    <dbReference type="NCBI Taxonomy" id="652676"/>
    <lineage>
        <taxon>unclassified sequences</taxon>
        <taxon>metagenomes</taxon>
        <taxon>ecological metagenomes</taxon>
    </lineage>
</organism>
<feature type="transmembrane region" description="Helical" evidence="1">
    <location>
        <begin position="44"/>
        <end position="65"/>
    </location>
</feature>
<dbReference type="EMBL" id="UOGL01000134">
    <property type="protein sequence ID" value="VAX37591.1"/>
    <property type="molecule type" value="Genomic_DNA"/>
</dbReference>
<dbReference type="PANTHER" id="PTHR36305:SF1">
    <property type="entry name" value="PHOSPHATIDYLGLYCEROPHOSPHATASE A"/>
    <property type="match status" value="1"/>
</dbReference>
<dbReference type="GO" id="GO:0008962">
    <property type="term" value="F:phosphatidylglycerophosphatase activity"/>
    <property type="evidence" value="ECO:0007669"/>
    <property type="project" value="UniProtKB-EC"/>
</dbReference>
<dbReference type="AlphaFoldDB" id="A0A3B1DFF5"/>
<proteinExistence type="predicted"/>
<accession>A0A3B1DFF5</accession>
<keyword evidence="1" id="KW-1133">Transmembrane helix</keyword>
<feature type="transmembrane region" description="Helical" evidence="1">
    <location>
        <begin position="141"/>
        <end position="162"/>
    </location>
</feature>
<dbReference type="PANTHER" id="PTHR36305">
    <property type="entry name" value="PHOSPHATIDYLGLYCEROPHOSPHATASE A"/>
    <property type="match status" value="1"/>
</dbReference>